<dbReference type="Proteomes" id="UP001331761">
    <property type="component" value="Unassembled WGS sequence"/>
</dbReference>
<accession>A0AAN8F657</accession>
<proteinExistence type="predicted"/>
<keyword evidence="2" id="KW-1185">Reference proteome</keyword>
<comment type="caution">
    <text evidence="1">The sequence shown here is derived from an EMBL/GenBank/DDBJ whole genome shotgun (WGS) entry which is preliminary data.</text>
</comment>
<organism evidence="1 2">
    <name type="scientific">Trichostrongylus colubriformis</name>
    <name type="common">Black scour worm</name>
    <dbReference type="NCBI Taxonomy" id="6319"/>
    <lineage>
        <taxon>Eukaryota</taxon>
        <taxon>Metazoa</taxon>
        <taxon>Ecdysozoa</taxon>
        <taxon>Nematoda</taxon>
        <taxon>Chromadorea</taxon>
        <taxon>Rhabditida</taxon>
        <taxon>Rhabditina</taxon>
        <taxon>Rhabditomorpha</taxon>
        <taxon>Strongyloidea</taxon>
        <taxon>Trichostrongylidae</taxon>
        <taxon>Trichostrongylus</taxon>
    </lineage>
</organism>
<sequence length="68" mass="7896">MVIVKLCTKLCPHHFSTLLSLNRCLDSLRKEFEGSTNQSRSTCIFSAKQARERFQKTVDPKHMVQSRK</sequence>
<reference evidence="1 2" key="1">
    <citation type="submission" date="2019-10" db="EMBL/GenBank/DDBJ databases">
        <title>Assembly and Annotation for the nematode Trichostrongylus colubriformis.</title>
        <authorList>
            <person name="Martin J."/>
        </authorList>
    </citation>
    <scope>NUCLEOTIDE SEQUENCE [LARGE SCALE GENOMIC DNA]</scope>
    <source>
        <strain evidence="1">G859</strain>
        <tissue evidence="1">Whole worm</tissue>
    </source>
</reference>
<evidence type="ECO:0000313" key="1">
    <source>
        <dbReference type="EMBL" id="KAK5965773.1"/>
    </source>
</evidence>
<evidence type="ECO:0000313" key="2">
    <source>
        <dbReference type="Proteomes" id="UP001331761"/>
    </source>
</evidence>
<name>A0AAN8F657_TRICO</name>
<gene>
    <name evidence="1" type="ORF">GCK32_009975</name>
</gene>
<dbReference type="EMBL" id="WIXE01024257">
    <property type="protein sequence ID" value="KAK5965773.1"/>
    <property type="molecule type" value="Genomic_DNA"/>
</dbReference>
<dbReference type="AlphaFoldDB" id="A0AAN8F657"/>
<protein>
    <submittedName>
        <fullName evidence="1">Uncharacterized protein</fullName>
    </submittedName>
</protein>